<reference evidence="1 2" key="1">
    <citation type="submission" date="2024-01" db="EMBL/GenBank/DDBJ databases">
        <title>A draft genome for a cacao thread blight-causing isolate of Paramarasmius palmivorus.</title>
        <authorList>
            <person name="Baruah I.K."/>
            <person name="Bukari Y."/>
            <person name="Amoako-Attah I."/>
            <person name="Meinhardt L.W."/>
            <person name="Bailey B.A."/>
            <person name="Cohen S.P."/>
        </authorList>
    </citation>
    <scope>NUCLEOTIDE SEQUENCE [LARGE SCALE GENOMIC DNA]</scope>
    <source>
        <strain evidence="1 2">GH-12</strain>
    </source>
</reference>
<keyword evidence="2" id="KW-1185">Reference proteome</keyword>
<gene>
    <name evidence="1" type="ORF">VNI00_017091</name>
</gene>
<accession>A0AAW0B8N9</accession>
<evidence type="ECO:0000313" key="2">
    <source>
        <dbReference type="Proteomes" id="UP001383192"/>
    </source>
</evidence>
<proteinExistence type="predicted"/>
<evidence type="ECO:0000313" key="1">
    <source>
        <dbReference type="EMBL" id="KAK7021989.1"/>
    </source>
</evidence>
<dbReference type="AlphaFoldDB" id="A0AAW0B8N9"/>
<sequence>MVPLLIDFCWAGVLLRKRRRKAEEEQRKQQKELADFTEGIDESVIEEWLKAVDEWEQGRSSKNPYSTPPSGKTEQDVRLEYAEQEAQDMKLGIPPLHEVTPSAFLKLGLDIEESQRQLIIDLRKTDYNTPLQKTDLADRRGRISRAISQLRTIQQVYTPMVLSWGSANSSQEDEVAETTPLWLPSSLPNNIRELPQLASWVKMEVDFRRGQLNSALDGVRSHLFVRTRLTIQRSLHVRHQQASTRARDNLSRTAALFTKNVEDPRTLFLH</sequence>
<dbReference type="Proteomes" id="UP001383192">
    <property type="component" value="Unassembled WGS sequence"/>
</dbReference>
<name>A0AAW0B8N9_9AGAR</name>
<organism evidence="1 2">
    <name type="scientific">Paramarasmius palmivorus</name>
    <dbReference type="NCBI Taxonomy" id="297713"/>
    <lineage>
        <taxon>Eukaryota</taxon>
        <taxon>Fungi</taxon>
        <taxon>Dikarya</taxon>
        <taxon>Basidiomycota</taxon>
        <taxon>Agaricomycotina</taxon>
        <taxon>Agaricomycetes</taxon>
        <taxon>Agaricomycetidae</taxon>
        <taxon>Agaricales</taxon>
        <taxon>Marasmiineae</taxon>
        <taxon>Marasmiaceae</taxon>
        <taxon>Paramarasmius</taxon>
    </lineage>
</organism>
<comment type="caution">
    <text evidence="1">The sequence shown here is derived from an EMBL/GenBank/DDBJ whole genome shotgun (WGS) entry which is preliminary data.</text>
</comment>
<dbReference type="EMBL" id="JAYKXP010000155">
    <property type="protein sequence ID" value="KAK7021989.1"/>
    <property type="molecule type" value="Genomic_DNA"/>
</dbReference>
<protein>
    <submittedName>
        <fullName evidence="1">Uncharacterized protein</fullName>
    </submittedName>
</protein>